<sequence>MMCFGLYKRTFNEISPVTAANFHGFAPAPLTFRPPSPTIGSIRPSSDIAAPPPEGNNHTTVIAVCVSLGAFLLVGIFCLSKKKKKKPAGHESGGIYLQKRLFGPLSEQLSSN</sequence>
<accession>A0AA88D2G7</accession>
<dbReference type="GO" id="GO:0009834">
    <property type="term" value="P:plant-type secondary cell wall biogenesis"/>
    <property type="evidence" value="ECO:0007669"/>
    <property type="project" value="InterPro"/>
</dbReference>
<dbReference type="Proteomes" id="UP001187192">
    <property type="component" value="Unassembled WGS sequence"/>
</dbReference>
<evidence type="ECO:0000313" key="2">
    <source>
        <dbReference type="EMBL" id="GMN40076.1"/>
    </source>
</evidence>
<protein>
    <submittedName>
        <fullName evidence="2">Uncharacterized protein</fullName>
    </submittedName>
</protein>
<reference evidence="2" key="1">
    <citation type="submission" date="2023-07" db="EMBL/GenBank/DDBJ databases">
        <title>draft genome sequence of fig (Ficus carica).</title>
        <authorList>
            <person name="Takahashi T."/>
            <person name="Nishimura K."/>
        </authorList>
    </citation>
    <scope>NUCLEOTIDE SEQUENCE</scope>
</reference>
<keyword evidence="1" id="KW-0472">Membrane</keyword>
<evidence type="ECO:0000313" key="3">
    <source>
        <dbReference type="Proteomes" id="UP001187192"/>
    </source>
</evidence>
<keyword evidence="3" id="KW-1185">Reference proteome</keyword>
<dbReference type="PANTHER" id="PTHR35697:SF6">
    <property type="entry name" value="LEUCINE-RICH REPEAT EXTENSIN-LIKE PROTEIN 3"/>
    <property type="match status" value="1"/>
</dbReference>
<dbReference type="EMBL" id="BTGU01000010">
    <property type="protein sequence ID" value="GMN40076.1"/>
    <property type="molecule type" value="Genomic_DNA"/>
</dbReference>
<feature type="transmembrane region" description="Helical" evidence="1">
    <location>
        <begin position="61"/>
        <end position="79"/>
    </location>
</feature>
<dbReference type="AlphaFoldDB" id="A0AA88D2G7"/>
<gene>
    <name evidence="2" type="ORF">TIFTF001_009295</name>
</gene>
<proteinExistence type="predicted"/>
<name>A0AA88D2G7_FICCA</name>
<keyword evidence="1" id="KW-0812">Transmembrane</keyword>
<dbReference type="InterPro" id="IPR044950">
    <property type="entry name" value="TED6/7"/>
</dbReference>
<organism evidence="2 3">
    <name type="scientific">Ficus carica</name>
    <name type="common">Common fig</name>
    <dbReference type="NCBI Taxonomy" id="3494"/>
    <lineage>
        <taxon>Eukaryota</taxon>
        <taxon>Viridiplantae</taxon>
        <taxon>Streptophyta</taxon>
        <taxon>Embryophyta</taxon>
        <taxon>Tracheophyta</taxon>
        <taxon>Spermatophyta</taxon>
        <taxon>Magnoliopsida</taxon>
        <taxon>eudicotyledons</taxon>
        <taxon>Gunneridae</taxon>
        <taxon>Pentapetalae</taxon>
        <taxon>rosids</taxon>
        <taxon>fabids</taxon>
        <taxon>Rosales</taxon>
        <taxon>Moraceae</taxon>
        <taxon>Ficeae</taxon>
        <taxon>Ficus</taxon>
    </lineage>
</organism>
<comment type="caution">
    <text evidence="2">The sequence shown here is derived from an EMBL/GenBank/DDBJ whole genome shotgun (WGS) entry which is preliminary data.</text>
</comment>
<dbReference type="PANTHER" id="PTHR35697">
    <property type="entry name" value="OS08G0108300 PROTEIN"/>
    <property type="match status" value="1"/>
</dbReference>
<keyword evidence="1" id="KW-1133">Transmembrane helix</keyword>
<evidence type="ECO:0000256" key="1">
    <source>
        <dbReference type="SAM" id="Phobius"/>
    </source>
</evidence>